<keyword evidence="2" id="KW-1185">Reference proteome</keyword>
<dbReference type="AlphaFoldDB" id="A0A7J6KKU3"/>
<reference evidence="1 2" key="1">
    <citation type="submission" date="2020-04" db="EMBL/GenBank/DDBJ databases">
        <title>Perkinsus chesapeaki whole genome sequence.</title>
        <authorList>
            <person name="Bogema D.R."/>
        </authorList>
    </citation>
    <scope>NUCLEOTIDE SEQUENCE [LARGE SCALE GENOMIC DNA]</scope>
    <source>
        <strain evidence="1">ATCC PRA-425</strain>
    </source>
</reference>
<name>A0A7J6KKU3_PERCH</name>
<gene>
    <name evidence="1" type="ORF">FOL47_003970</name>
</gene>
<dbReference type="Proteomes" id="UP000591131">
    <property type="component" value="Unassembled WGS sequence"/>
</dbReference>
<protein>
    <submittedName>
        <fullName evidence="1">Uncharacterized protein</fullName>
    </submittedName>
</protein>
<proteinExistence type="predicted"/>
<sequence length="99" mass="10920">VYATKRTALWKLGVRAVKLACLAFHSPVLVRDSYATVTRLAGAAQAVLTYYYPNYELNARLQVWVFFPSGSLLSMANPTFRETVRAPRVGSAPSADILL</sequence>
<dbReference type="EMBL" id="JAAPAO010002298">
    <property type="protein sequence ID" value="KAF4647913.1"/>
    <property type="molecule type" value="Genomic_DNA"/>
</dbReference>
<evidence type="ECO:0000313" key="2">
    <source>
        <dbReference type="Proteomes" id="UP000591131"/>
    </source>
</evidence>
<evidence type="ECO:0000313" key="1">
    <source>
        <dbReference type="EMBL" id="KAF4647913.1"/>
    </source>
</evidence>
<feature type="non-terminal residue" evidence="1">
    <location>
        <position position="99"/>
    </location>
</feature>
<comment type="caution">
    <text evidence="1">The sequence shown here is derived from an EMBL/GenBank/DDBJ whole genome shotgun (WGS) entry which is preliminary data.</text>
</comment>
<accession>A0A7J6KKU3</accession>
<organism evidence="1 2">
    <name type="scientific">Perkinsus chesapeaki</name>
    <name type="common">Clam parasite</name>
    <name type="synonym">Perkinsus andrewsi</name>
    <dbReference type="NCBI Taxonomy" id="330153"/>
    <lineage>
        <taxon>Eukaryota</taxon>
        <taxon>Sar</taxon>
        <taxon>Alveolata</taxon>
        <taxon>Perkinsozoa</taxon>
        <taxon>Perkinsea</taxon>
        <taxon>Perkinsida</taxon>
        <taxon>Perkinsidae</taxon>
        <taxon>Perkinsus</taxon>
    </lineage>
</organism>
<feature type="non-terminal residue" evidence="1">
    <location>
        <position position="1"/>
    </location>
</feature>